<dbReference type="Pfam" id="PF02687">
    <property type="entry name" value="FtsX"/>
    <property type="match status" value="1"/>
</dbReference>
<keyword evidence="11" id="KW-1185">Reference proteome</keyword>
<accession>A0A8D5JQE2</accession>
<proteinExistence type="inferred from homology"/>
<gene>
    <name evidence="10" type="ORF">DGMP_06240</name>
</gene>
<feature type="transmembrane region" description="Helical" evidence="7">
    <location>
        <begin position="286"/>
        <end position="314"/>
    </location>
</feature>
<dbReference type="PANTHER" id="PTHR30572:SF4">
    <property type="entry name" value="ABC TRANSPORTER PERMEASE YTRF"/>
    <property type="match status" value="1"/>
</dbReference>
<name>A0A8D5JQE2_9BACT</name>
<keyword evidence="4 7" id="KW-1133">Transmembrane helix</keyword>
<dbReference type="InterPro" id="IPR025857">
    <property type="entry name" value="MacB_PCD"/>
</dbReference>
<comment type="subcellular location">
    <subcellularLocation>
        <location evidence="1">Cell membrane</location>
        <topology evidence="1">Multi-pass membrane protein</topology>
    </subcellularLocation>
</comment>
<evidence type="ECO:0000313" key="11">
    <source>
        <dbReference type="Proteomes" id="UP000826725"/>
    </source>
</evidence>
<feature type="transmembrane region" description="Helical" evidence="7">
    <location>
        <begin position="376"/>
        <end position="395"/>
    </location>
</feature>
<keyword evidence="2" id="KW-1003">Cell membrane</keyword>
<dbReference type="InterPro" id="IPR050250">
    <property type="entry name" value="Macrolide_Exporter_MacB"/>
</dbReference>
<comment type="similarity">
    <text evidence="6">Belongs to the ABC-4 integral membrane protein family.</text>
</comment>
<organism evidence="10 11">
    <name type="scientific">Desulfomarina profundi</name>
    <dbReference type="NCBI Taxonomy" id="2772557"/>
    <lineage>
        <taxon>Bacteria</taxon>
        <taxon>Pseudomonadati</taxon>
        <taxon>Thermodesulfobacteriota</taxon>
        <taxon>Desulfobulbia</taxon>
        <taxon>Desulfobulbales</taxon>
        <taxon>Desulfobulbaceae</taxon>
        <taxon>Desulfomarina</taxon>
    </lineage>
</organism>
<dbReference type="AlphaFoldDB" id="A0A8D5JQE2"/>
<keyword evidence="5 7" id="KW-0472">Membrane</keyword>
<evidence type="ECO:0000256" key="5">
    <source>
        <dbReference type="ARBA" id="ARBA00023136"/>
    </source>
</evidence>
<dbReference type="PANTHER" id="PTHR30572">
    <property type="entry name" value="MEMBRANE COMPONENT OF TRANSPORTER-RELATED"/>
    <property type="match status" value="1"/>
</dbReference>
<dbReference type="GO" id="GO:0005886">
    <property type="term" value="C:plasma membrane"/>
    <property type="evidence" value="ECO:0007669"/>
    <property type="project" value="UniProtKB-SubCell"/>
</dbReference>
<feature type="transmembrane region" description="Helical" evidence="7">
    <location>
        <begin position="25"/>
        <end position="45"/>
    </location>
</feature>
<evidence type="ECO:0000256" key="4">
    <source>
        <dbReference type="ARBA" id="ARBA00022989"/>
    </source>
</evidence>
<evidence type="ECO:0000313" key="10">
    <source>
        <dbReference type="EMBL" id="BCL59931.1"/>
    </source>
</evidence>
<feature type="domain" description="ABC3 transporter permease C-terminal" evidence="8">
    <location>
        <begin position="293"/>
        <end position="406"/>
    </location>
</feature>
<keyword evidence="3 7" id="KW-0812">Transmembrane</keyword>
<dbReference type="Proteomes" id="UP000826725">
    <property type="component" value="Chromosome"/>
</dbReference>
<reference evidence="10" key="1">
    <citation type="submission" date="2020-09" db="EMBL/GenBank/DDBJ databases">
        <title>Desulfogranum mesoprofundum gen. nov., sp. nov., a novel mesophilic, sulfate-reducing chemolithoautotroph isolated from a deep-sea hydrothermal vent chimney in the Suiyo Seamount.</title>
        <authorList>
            <person name="Hashimoto Y."/>
            <person name="Nakagawa S."/>
        </authorList>
    </citation>
    <scope>NUCLEOTIDE SEQUENCE</scope>
    <source>
        <strain evidence="10">KT2</strain>
    </source>
</reference>
<evidence type="ECO:0000256" key="2">
    <source>
        <dbReference type="ARBA" id="ARBA00022475"/>
    </source>
</evidence>
<feature type="domain" description="MacB-like periplasmic core" evidence="9">
    <location>
        <begin position="24"/>
        <end position="243"/>
    </location>
</feature>
<dbReference type="RefSeq" id="WP_228856108.1">
    <property type="nucleotide sequence ID" value="NZ_AP024086.1"/>
</dbReference>
<sequence>MIIHCQIHDMRDAWLSLRRRPLRSLLSSIGIGIGVSALIAMLSIGEGARRAALDKIASLGVNTLRIENTGLGHLAEGEGFANMTRGLVREDARSLKSWLGNRGYVGAYARVDDVTVFWNNSTVQATLLGVSGEWFDTESIVPERGRLLGEDDIVRQEKICVTGSSVAKTLGSGNGAILRIDGQPVVSVGLLPHKGKLLTEGTGLSSLDFDNTVIVPISLLPSLGYNKEIDHLDGIVMTLRDGRRGMITDLASQVKELLTVNHHRIEDFTLVVPVNLLEEEKENQRLFSFIMGAIAGLSLLVGGIGVMNVMLANIAEQTREIGLRMAMGASRIRIVSLYLWNAVLLTLSGGIWGIGSGIFLALAIQKYGGWDVVISSFSLMIAPFSAIVAGVIFGVHPAVRAASLSPALALRDS</sequence>
<dbReference type="EMBL" id="AP024086">
    <property type="protein sequence ID" value="BCL59931.1"/>
    <property type="molecule type" value="Genomic_DNA"/>
</dbReference>
<evidence type="ECO:0000256" key="3">
    <source>
        <dbReference type="ARBA" id="ARBA00022692"/>
    </source>
</evidence>
<dbReference type="KEGG" id="dbk:DGMP_06240"/>
<evidence type="ECO:0000256" key="6">
    <source>
        <dbReference type="ARBA" id="ARBA00038076"/>
    </source>
</evidence>
<evidence type="ECO:0000259" key="8">
    <source>
        <dbReference type="Pfam" id="PF02687"/>
    </source>
</evidence>
<feature type="transmembrane region" description="Helical" evidence="7">
    <location>
        <begin position="335"/>
        <end position="364"/>
    </location>
</feature>
<evidence type="ECO:0000259" key="9">
    <source>
        <dbReference type="Pfam" id="PF12704"/>
    </source>
</evidence>
<dbReference type="InterPro" id="IPR003838">
    <property type="entry name" value="ABC3_permease_C"/>
</dbReference>
<evidence type="ECO:0000256" key="1">
    <source>
        <dbReference type="ARBA" id="ARBA00004651"/>
    </source>
</evidence>
<dbReference type="GO" id="GO:0022857">
    <property type="term" value="F:transmembrane transporter activity"/>
    <property type="evidence" value="ECO:0007669"/>
    <property type="project" value="TreeGrafter"/>
</dbReference>
<protein>
    <submittedName>
        <fullName evidence="10">Multidrug ABC transporter substrate-binding protein</fullName>
    </submittedName>
</protein>
<evidence type="ECO:0000256" key="7">
    <source>
        <dbReference type="SAM" id="Phobius"/>
    </source>
</evidence>
<dbReference type="Pfam" id="PF12704">
    <property type="entry name" value="MacB_PCD"/>
    <property type="match status" value="1"/>
</dbReference>